<reference evidence="9" key="1">
    <citation type="submission" date="2025-08" db="UniProtKB">
        <authorList>
            <consortium name="RefSeq"/>
        </authorList>
    </citation>
    <scope>IDENTIFICATION</scope>
    <source>
        <strain evidence="9">USDA-PBARC FA_bdor</strain>
        <tissue evidence="9">Whole organism</tissue>
    </source>
</reference>
<dbReference type="PROSITE" id="PS50850">
    <property type="entry name" value="MFS"/>
    <property type="match status" value="1"/>
</dbReference>
<dbReference type="Gene3D" id="1.20.1250.20">
    <property type="entry name" value="MFS general substrate transporter like domains"/>
    <property type="match status" value="1"/>
</dbReference>
<keyword evidence="5" id="KW-0325">Glycoprotein</keyword>
<keyword evidence="2 6" id="KW-0812">Transmembrane</keyword>
<feature type="transmembrane region" description="Helical" evidence="6">
    <location>
        <begin position="151"/>
        <end position="173"/>
    </location>
</feature>
<dbReference type="InterPro" id="IPR005828">
    <property type="entry name" value="MFS_sugar_transport-like"/>
</dbReference>
<feature type="transmembrane region" description="Helical" evidence="6">
    <location>
        <begin position="329"/>
        <end position="348"/>
    </location>
</feature>
<dbReference type="InterPro" id="IPR050549">
    <property type="entry name" value="MFS_Trehalose_Transporter"/>
</dbReference>
<feature type="transmembrane region" description="Helical" evidence="6">
    <location>
        <begin position="426"/>
        <end position="448"/>
    </location>
</feature>
<keyword evidence="3 6" id="KW-1133">Transmembrane helix</keyword>
<evidence type="ECO:0000259" key="7">
    <source>
        <dbReference type="PROSITE" id="PS50850"/>
    </source>
</evidence>
<dbReference type="SUPFAM" id="SSF103473">
    <property type="entry name" value="MFS general substrate transporter"/>
    <property type="match status" value="1"/>
</dbReference>
<evidence type="ECO:0000313" key="9">
    <source>
        <dbReference type="RefSeq" id="XP_011297472.1"/>
    </source>
</evidence>
<organism evidence="8 9">
    <name type="scientific">Fopius arisanus</name>
    <dbReference type="NCBI Taxonomy" id="64838"/>
    <lineage>
        <taxon>Eukaryota</taxon>
        <taxon>Metazoa</taxon>
        <taxon>Ecdysozoa</taxon>
        <taxon>Arthropoda</taxon>
        <taxon>Hexapoda</taxon>
        <taxon>Insecta</taxon>
        <taxon>Pterygota</taxon>
        <taxon>Neoptera</taxon>
        <taxon>Endopterygota</taxon>
        <taxon>Hymenoptera</taxon>
        <taxon>Apocrita</taxon>
        <taxon>Ichneumonoidea</taxon>
        <taxon>Braconidae</taxon>
        <taxon>Opiinae</taxon>
        <taxon>Fopius</taxon>
    </lineage>
</organism>
<name>A0A9R1SUP2_9HYME</name>
<accession>A0A9R1SUP2</accession>
<dbReference type="GO" id="GO:0016020">
    <property type="term" value="C:membrane"/>
    <property type="evidence" value="ECO:0007669"/>
    <property type="project" value="UniProtKB-SubCell"/>
</dbReference>
<feature type="transmembrane region" description="Helical" evidence="6">
    <location>
        <begin position="393"/>
        <end position="414"/>
    </location>
</feature>
<feature type="transmembrane region" description="Helical" evidence="6">
    <location>
        <begin position="460"/>
        <end position="478"/>
    </location>
</feature>
<keyword evidence="4 6" id="KW-0472">Membrane</keyword>
<evidence type="ECO:0000256" key="1">
    <source>
        <dbReference type="ARBA" id="ARBA00004141"/>
    </source>
</evidence>
<feature type="transmembrane region" description="Helical" evidence="6">
    <location>
        <begin position="64"/>
        <end position="85"/>
    </location>
</feature>
<dbReference type="PROSITE" id="PS00217">
    <property type="entry name" value="SUGAR_TRANSPORT_2"/>
    <property type="match status" value="1"/>
</dbReference>
<proteinExistence type="predicted"/>
<dbReference type="RefSeq" id="XP_011297472.1">
    <property type="nucleotide sequence ID" value="XM_011299170.1"/>
</dbReference>
<dbReference type="KEGG" id="fas:105263143"/>
<feature type="transmembrane region" description="Helical" evidence="6">
    <location>
        <begin position="118"/>
        <end position="139"/>
    </location>
</feature>
<dbReference type="GO" id="GO:0022857">
    <property type="term" value="F:transmembrane transporter activity"/>
    <property type="evidence" value="ECO:0007669"/>
    <property type="project" value="InterPro"/>
</dbReference>
<dbReference type="InterPro" id="IPR036259">
    <property type="entry name" value="MFS_trans_sf"/>
</dbReference>
<dbReference type="GeneID" id="105263143"/>
<dbReference type="InterPro" id="IPR005829">
    <property type="entry name" value="Sugar_transporter_CS"/>
</dbReference>
<sequence length="496" mass="54391">MNCFSTDTFDRGTFYQFYYAIHTMISLISPGMHIGWSAVALPLLTKNDTSGGSDAILYGNENAATWFASIVGISGPFGCLLGTFCMRAGRKIPMAIVGFTCTAGWLIISLSYGVKQILIGRFIVGIGTGLVSAPTVVYIAEISTLRYRSGLINGTSLAVGGGILIIYLLGFFIPNWRMQAAISTVIPLLSASSILLFLPESPIWLLHNKQESMAKQSLMKLRGLKRETPELDAEFTQMQNYCLKKVKECQIQTISLESSGTVKNPMEHSASNRFARRLHKICGVMSLPEVWKPYLILNSLFFFQQFCGICAIIAYSVNFVTTVGLTADPFLITAGIGVIQLLGCLLLVSTSYRLGVRRVSVISTGGMAFSLGILGTYLQFIKPNDVHDKYQPIAIVCIFLFVATGSYGLVAVPWSMVGELYPTKYVHYLAPLTTCMANIFNFTTLHMYPLLLVNGIVSAVYTYCAISIIATIFIALVLPETQGVPHHDIVARFQKK</sequence>
<dbReference type="PANTHER" id="PTHR48021">
    <property type="match status" value="1"/>
</dbReference>
<feature type="transmembrane region" description="Helical" evidence="6">
    <location>
        <begin position="185"/>
        <end position="206"/>
    </location>
</feature>
<keyword evidence="8" id="KW-1185">Reference proteome</keyword>
<dbReference type="Pfam" id="PF00083">
    <property type="entry name" value="Sugar_tr"/>
    <property type="match status" value="1"/>
</dbReference>
<dbReference type="PRINTS" id="PR00171">
    <property type="entry name" value="SUGRTRNSPORT"/>
</dbReference>
<feature type="transmembrane region" description="Helical" evidence="6">
    <location>
        <begin position="17"/>
        <end position="44"/>
    </location>
</feature>
<evidence type="ECO:0000256" key="6">
    <source>
        <dbReference type="SAM" id="Phobius"/>
    </source>
</evidence>
<evidence type="ECO:0000256" key="4">
    <source>
        <dbReference type="ARBA" id="ARBA00023136"/>
    </source>
</evidence>
<evidence type="ECO:0000256" key="2">
    <source>
        <dbReference type="ARBA" id="ARBA00022692"/>
    </source>
</evidence>
<dbReference type="Proteomes" id="UP000694866">
    <property type="component" value="Unplaced"/>
</dbReference>
<feature type="domain" description="Major facilitator superfamily (MFS) profile" evidence="7">
    <location>
        <begin position="1"/>
        <end position="482"/>
    </location>
</feature>
<dbReference type="OrthoDB" id="6612291at2759"/>
<feature type="transmembrane region" description="Helical" evidence="6">
    <location>
        <begin position="295"/>
        <end position="317"/>
    </location>
</feature>
<evidence type="ECO:0000256" key="5">
    <source>
        <dbReference type="ARBA" id="ARBA00023180"/>
    </source>
</evidence>
<dbReference type="InterPro" id="IPR020846">
    <property type="entry name" value="MFS_dom"/>
</dbReference>
<gene>
    <name evidence="9" type="primary">LOC105263143</name>
</gene>
<feature type="transmembrane region" description="Helical" evidence="6">
    <location>
        <begin position="360"/>
        <end position="381"/>
    </location>
</feature>
<evidence type="ECO:0000313" key="8">
    <source>
        <dbReference type="Proteomes" id="UP000694866"/>
    </source>
</evidence>
<feature type="transmembrane region" description="Helical" evidence="6">
    <location>
        <begin position="92"/>
        <end position="112"/>
    </location>
</feature>
<dbReference type="InterPro" id="IPR003663">
    <property type="entry name" value="Sugar/inositol_transpt"/>
</dbReference>
<comment type="subcellular location">
    <subcellularLocation>
        <location evidence="1">Membrane</location>
        <topology evidence="1">Multi-pass membrane protein</topology>
    </subcellularLocation>
</comment>
<dbReference type="AlphaFoldDB" id="A0A9R1SUP2"/>
<protein>
    <submittedName>
        <fullName evidence="9">Sugar transporter ERD6-like 2 isoform X1</fullName>
    </submittedName>
</protein>
<dbReference type="PANTHER" id="PTHR48021:SF1">
    <property type="entry name" value="GH07001P-RELATED"/>
    <property type="match status" value="1"/>
</dbReference>
<evidence type="ECO:0000256" key="3">
    <source>
        <dbReference type="ARBA" id="ARBA00022989"/>
    </source>
</evidence>